<sequence>MAAIGRATVTKLRNGTINNITGKTAIKSAIGLNIYDLPGSVAGQTISDGVDTGAAALKSRQPGKGKIVTAPSA</sequence>
<proteinExistence type="predicted"/>
<dbReference type="Proteomes" id="UP000298714">
    <property type="component" value="Chromosome"/>
</dbReference>
<evidence type="ECO:0000313" key="2">
    <source>
        <dbReference type="Proteomes" id="UP000298714"/>
    </source>
</evidence>
<dbReference type="AlphaFoldDB" id="A0A4D7C1J7"/>
<reference evidence="2" key="1">
    <citation type="submission" date="2019-04" db="EMBL/GenBank/DDBJ databases">
        <title>Complete genome sequence of Sphingomonas sp. W1-2-3.</title>
        <authorList>
            <person name="Im W.T."/>
        </authorList>
    </citation>
    <scope>NUCLEOTIDE SEQUENCE [LARGE SCALE GENOMIC DNA]</scope>
    <source>
        <strain evidence="2">W1-2-3</strain>
    </source>
</reference>
<organism evidence="1 2">
    <name type="scientific">Hankyongella ginsenosidimutans</name>
    <dbReference type="NCBI Taxonomy" id="1763828"/>
    <lineage>
        <taxon>Bacteria</taxon>
        <taxon>Pseudomonadati</taxon>
        <taxon>Pseudomonadota</taxon>
        <taxon>Alphaproteobacteria</taxon>
        <taxon>Sphingomonadales</taxon>
        <taxon>Sphingomonadaceae</taxon>
        <taxon>Hankyongella</taxon>
    </lineage>
</organism>
<gene>
    <name evidence="1" type="ORF">E6W36_08720</name>
</gene>
<keyword evidence="2" id="KW-1185">Reference proteome</keyword>
<accession>A0A4D7C1J7</accession>
<dbReference type="KEGG" id="hgn:E6W36_08720"/>
<protein>
    <submittedName>
        <fullName evidence="1">Uncharacterized protein</fullName>
    </submittedName>
</protein>
<dbReference type="EMBL" id="CP039704">
    <property type="protein sequence ID" value="QCI79594.1"/>
    <property type="molecule type" value="Genomic_DNA"/>
</dbReference>
<evidence type="ECO:0000313" key="1">
    <source>
        <dbReference type="EMBL" id="QCI79594.1"/>
    </source>
</evidence>
<name>A0A4D7C1J7_9SPHN</name>
<dbReference type="RefSeq" id="WP_222872399.1">
    <property type="nucleotide sequence ID" value="NZ_CP039704.1"/>
</dbReference>